<dbReference type="Pfam" id="PF04083">
    <property type="entry name" value="Abhydro_lipase"/>
    <property type="match status" value="1"/>
</dbReference>
<evidence type="ECO:0000259" key="10">
    <source>
        <dbReference type="Pfam" id="PF04083"/>
    </source>
</evidence>
<evidence type="ECO:0000256" key="8">
    <source>
        <dbReference type="PIRSR" id="PIRSR000862-1"/>
    </source>
</evidence>
<keyword evidence="4 7" id="KW-0442">Lipid degradation</keyword>
<dbReference type="Proteomes" id="UP001152888">
    <property type="component" value="Unassembled WGS sequence"/>
</dbReference>
<comment type="similarity">
    <text evidence="1 7">Belongs to the AB hydrolase superfamily. Lipase family.</text>
</comment>
<dbReference type="PIRSF" id="PIRSF000862">
    <property type="entry name" value="Steryl_ester_lip"/>
    <property type="match status" value="1"/>
</dbReference>
<dbReference type="InterPro" id="IPR029058">
    <property type="entry name" value="AB_hydrolase_fold"/>
</dbReference>
<feature type="active site" description="Charge relay system" evidence="8">
    <location>
        <position position="352"/>
    </location>
</feature>
<feature type="domain" description="Partial AB-hydrolase lipase" evidence="10">
    <location>
        <begin position="47"/>
        <end position="103"/>
    </location>
</feature>
<keyword evidence="2 9" id="KW-0732">Signal</keyword>
<proteinExistence type="inferred from homology"/>
<evidence type="ECO:0000256" key="4">
    <source>
        <dbReference type="ARBA" id="ARBA00022963"/>
    </source>
</evidence>
<protein>
    <recommendedName>
        <fullName evidence="7">Lipase</fullName>
    </recommendedName>
</protein>
<evidence type="ECO:0000259" key="11">
    <source>
        <dbReference type="Pfam" id="PF12146"/>
    </source>
</evidence>
<evidence type="ECO:0000256" key="5">
    <source>
        <dbReference type="ARBA" id="ARBA00023098"/>
    </source>
</evidence>
<evidence type="ECO:0000313" key="12">
    <source>
        <dbReference type="EMBL" id="CAH2007947.1"/>
    </source>
</evidence>
<dbReference type="FunFam" id="3.40.50.1820:FF:000021">
    <property type="entry name" value="Lipase"/>
    <property type="match status" value="1"/>
</dbReference>
<keyword evidence="13" id="KW-1185">Reference proteome</keyword>
<sequence>MIGVSVLFALLSAIVVHAAPPLENQAADLHRLRLQIKALKETSTVLDLIRAEGYPVENYYATTSDGYILNIHRIPHGKTGKRNGRVAFLQHGLLASSSDWVIAGSDKALAYVLANEGYDVWMGNLRGNRYSRNHTTLNPDKDAEFWHFSWHEMGETDLPTMIDYVLEHTGADGVYYVGHSQGTTTFFVMGSVKPEYNRKIKAHVSLAPIVFMNHMTSPLLKMVAAWHGVLTGLFEMIGVNEFLPSSKFLNFTANFCSRGLTQILCENSLFALCGYSPQEMNITLLATVMAHTPAGASTRQIMHYGQGISTGIFRRYDFGWKENRKIYGTLHPPEYELQHVTAPVYLIYSKNDWLAAESDVEKLYARLGNSKGRFLLSDYSFNHLDYTFGINAHKIVYPKVLSLFGRH</sequence>
<organism evidence="12 13">
    <name type="scientific">Acanthoscelides obtectus</name>
    <name type="common">Bean weevil</name>
    <name type="synonym">Bruchus obtectus</name>
    <dbReference type="NCBI Taxonomy" id="200917"/>
    <lineage>
        <taxon>Eukaryota</taxon>
        <taxon>Metazoa</taxon>
        <taxon>Ecdysozoa</taxon>
        <taxon>Arthropoda</taxon>
        <taxon>Hexapoda</taxon>
        <taxon>Insecta</taxon>
        <taxon>Pterygota</taxon>
        <taxon>Neoptera</taxon>
        <taxon>Endopterygota</taxon>
        <taxon>Coleoptera</taxon>
        <taxon>Polyphaga</taxon>
        <taxon>Cucujiformia</taxon>
        <taxon>Chrysomeloidea</taxon>
        <taxon>Chrysomelidae</taxon>
        <taxon>Bruchinae</taxon>
        <taxon>Bruchini</taxon>
        <taxon>Acanthoscelides</taxon>
    </lineage>
</organism>
<dbReference type="OrthoDB" id="9974421at2759"/>
<dbReference type="GO" id="GO:0016042">
    <property type="term" value="P:lipid catabolic process"/>
    <property type="evidence" value="ECO:0007669"/>
    <property type="project" value="UniProtKB-KW"/>
</dbReference>
<accession>A0A9P0M631</accession>
<dbReference type="InterPro" id="IPR022742">
    <property type="entry name" value="Hydrolase_4"/>
</dbReference>
<dbReference type="PANTHER" id="PTHR11005">
    <property type="entry name" value="LYSOSOMAL ACID LIPASE-RELATED"/>
    <property type="match status" value="1"/>
</dbReference>
<evidence type="ECO:0000256" key="6">
    <source>
        <dbReference type="ARBA" id="ARBA00023180"/>
    </source>
</evidence>
<evidence type="ECO:0000256" key="3">
    <source>
        <dbReference type="ARBA" id="ARBA00022801"/>
    </source>
</evidence>
<dbReference type="SUPFAM" id="SSF53474">
    <property type="entry name" value="alpha/beta-Hydrolases"/>
    <property type="match status" value="1"/>
</dbReference>
<dbReference type="Gene3D" id="3.40.50.1820">
    <property type="entry name" value="alpha/beta hydrolase"/>
    <property type="match status" value="1"/>
</dbReference>
<feature type="signal peptide" evidence="9">
    <location>
        <begin position="1"/>
        <end position="18"/>
    </location>
</feature>
<dbReference type="Pfam" id="PF12146">
    <property type="entry name" value="Hydrolase_4"/>
    <property type="match status" value="1"/>
</dbReference>
<evidence type="ECO:0000256" key="7">
    <source>
        <dbReference type="PIRNR" id="PIRNR000862"/>
    </source>
</evidence>
<dbReference type="GO" id="GO:0016788">
    <property type="term" value="F:hydrolase activity, acting on ester bonds"/>
    <property type="evidence" value="ECO:0007669"/>
    <property type="project" value="InterPro"/>
</dbReference>
<evidence type="ECO:0000256" key="1">
    <source>
        <dbReference type="ARBA" id="ARBA00010701"/>
    </source>
</evidence>
<evidence type="ECO:0000256" key="9">
    <source>
        <dbReference type="SAM" id="SignalP"/>
    </source>
</evidence>
<keyword evidence="6" id="KW-0325">Glycoprotein</keyword>
<dbReference type="AlphaFoldDB" id="A0A9P0M631"/>
<feature type="active site" description="Nucleophile" evidence="8">
    <location>
        <position position="180"/>
    </location>
</feature>
<feature type="domain" description="Serine aminopeptidase S33" evidence="11">
    <location>
        <begin position="107"/>
        <end position="229"/>
    </location>
</feature>
<name>A0A9P0M631_ACAOB</name>
<dbReference type="InterPro" id="IPR025483">
    <property type="entry name" value="Lipase_euk"/>
</dbReference>
<dbReference type="InterPro" id="IPR006693">
    <property type="entry name" value="AB_hydrolase_lipase"/>
</dbReference>
<feature type="active site" description="Charge relay system" evidence="8">
    <location>
        <position position="383"/>
    </location>
</feature>
<evidence type="ECO:0000313" key="13">
    <source>
        <dbReference type="Proteomes" id="UP001152888"/>
    </source>
</evidence>
<evidence type="ECO:0000256" key="2">
    <source>
        <dbReference type="ARBA" id="ARBA00022729"/>
    </source>
</evidence>
<feature type="chain" id="PRO_5040334266" description="Lipase" evidence="9">
    <location>
        <begin position="19"/>
        <end position="407"/>
    </location>
</feature>
<comment type="caution">
    <text evidence="12">The sequence shown here is derived from an EMBL/GenBank/DDBJ whole genome shotgun (WGS) entry which is preliminary data.</text>
</comment>
<keyword evidence="5" id="KW-0443">Lipid metabolism</keyword>
<reference evidence="12" key="1">
    <citation type="submission" date="2022-03" db="EMBL/GenBank/DDBJ databases">
        <authorList>
            <person name="Sayadi A."/>
        </authorList>
    </citation>
    <scope>NUCLEOTIDE SEQUENCE</scope>
</reference>
<dbReference type="EMBL" id="CAKOFQ010007773">
    <property type="protein sequence ID" value="CAH2007947.1"/>
    <property type="molecule type" value="Genomic_DNA"/>
</dbReference>
<keyword evidence="3 7" id="KW-0378">Hydrolase</keyword>
<gene>
    <name evidence="12" type="ORF">ACAOBT_LOCUS29917</name>
</gene>